<dbReference type="STRING" id="927083.DB32_001541"/>
<proteinExistence type="predicted"/>
<dbReference type="EMBL" id="CP011125">
    <property type="protein sequence ID" value="AKF04392.1"/>
    <property type="molecule type" value="Genomic_DNA"/>
</dbReference>
<feature type="transmembrane region" description="Helical" evidence="1">
    <location>
        <begin position="61"/>
        <end position="82"/>
    </location>
</feature>
<dbReference type="KEGG" id="samy:DB32_001541"/>
<dbReference type="InterPro" id="IPR036259">
    <property type="entry name" value="MFS_trans_sf"/>
</dbReference>
<dbReference type="Gene3D" id="1.20.1250.20">
    <property type="entry name" value="MFS general substrate transporter like domains"/>
    <property type="match status" value="1"/>
</dbReference>
<dbReference type="SUPFAM" id="SSF103473">
    <property type="entry name" value="MFS general substrate transporter"/>
    <property type="match status" value="1"/>
</dbReference>
<feature type="transmembrane region" description="Helical" evidence="1">
    <location>
        <begin position="89"/>
        <end position="111"/>
    </location>
</feature>
<dbReference type="AlphaFoldDB" id="A0A0F6W0L3"/>
<reference evidence="2 3" key="1">
    <citation type="submission" date="2015-03" db="EMBL/GenBank/DDBJ databases">
        <title>Genome assembly of Sandaracinus amylolyticus DSM 53668.</title>
        <authorList>
            <person name="Sharma G."/>
            <person name="Subramanian S."/>
        </authorList>
    </citation>
    <scope>NUCLEOTIDE SEQUENCE [LARGE SCALE GENOMIC DNA]</scope>
    <source>
        <strain evidence="2 3">DSM 53668</strain>
    </source>
</reference>
<feature type="transmembrane region" description="Helical" evidence="1">
    <location>
        <begin position="179"/>
        <end position="201"/>
    </location>
</feature>
<feature type="transmembrane region" description="Helical" evidence="1">
    <location>
        <begin position="285"/>
        <end position="308"/>
    </location>
</feature>
<keyword evidence="3" id="KW-1185">Reference proteome</keyword>
<dbReference type="OrthoDB" id="199378at2"/>
<evidence type="ECO:0000313" key="3">
    <source>
        <dbReference type="Proteomes" id="UP000034883"/>
    </source>
</evidence>
<feature type="transmembrane region" description="Helical" evidence="1">
    <location>
        <begin position="21"/>
        <end position="41"/>
    </location>
</feature>
<evidence type="ECO:0000313" key="2">
    <source>
        <dbReference type="EMBL" id="AKF04392.1"/>
    </source>
</evidence>
<feature type="transmembrane region" description="Helical" evidence="1">
    <location>
        <begin position="117"/>
        <end position="138"/>
    </location>
</feature>
<gene>
    <name evidence="2" type="ORF">DB32_001541</name>
</gene>
<dbReference type="PANTHER" id="PTHR43596:SF1">
    <property type="entry name" value="ADP,ATP CARRIER PROTEIN"/>
    <property type="match status" value="1"/>
</dbReference>
<dbReference type="PANTHER" id="PTHR43596">
    <property type="entry name" value="ADP,ATP CARRIER PROTEIN"/>
    <property type="match status" value="1"/>
</dbReference>
<organism evidence="2 3">
    <name type="scientific">Sandaracinus amylolyticus</name>
    <dbReference type="NCBI Taxonomy" id="927083"/>
    <lineage>
        <taxon>Bacteria</taxon>
        <taxon>Pseudomonadati</taxon>
        <taxon>Myxococcota</taxon>
        <taxon>Polyangia</taxon>
        <taxon>Polyangiales</taxon>
        <taxon>Sandaracinaceae</taxon>
        <taxon>Sandaracinus</taxon>
    </lineage>
</organism>
<feature type="transmembrane region" description="Helical" evidence="1">
    <location>
        <begin position="404"/>
        <end position="424"/>
    </location>
</feature>
<name>A0A0F6W0L3_9BACT</name>
<accession>A0A0F6W0L3</accession>
<sequence length="434" mass="45927">MADLTPAPRRWHRVVDLHPGEWPIAILLALDLFVVLVAYYVLKTAREPLVLATGGAEMKSYAAAVQALVLVPLVPMYGRLVARVRRERFVPAVIAVFIVCVGLFAIAAGLRAPGIGIAFYVWVGIFSLAVVAQFWSVANDVLTEEQGKRIFPVVASGATIGAASGARIASWLFDAGLGVIALFGVAAALLALHLVCTVVAMRLHPPTPHAEHHEETNGFLLVWKSPYLRAIALMMLIANLVNTVGEYVLGRTAVESAEAALALAEGVADPRAFVEARVGAFYGEFFFQVNVVAIALQLLVASSLVRFLGTRGAIAALPIVALGSYAMIAAGATLAIVRAAKVAENATDYSIMNTGRALLWLPTTPIEKYSAKQAIDAFFVRAGDVLAAAVVFVGAEVIELGVEGFAALNVALCGAWLVLVASLAKKHDALSRAR</sequence>
<keyword evidence="1" id="KW-1133">Transmembrane helix</keyword>
<dbReference type="RefSeq" id="WP_157068821.1">
    <property type="nucleotide sequence ID" value="NZ_CP011125.1"/>
</dbReference>
<keyword evidence="1" id="KW-0472">Membrane</keyword>
<keyword evidence="1" id="KW-0812">Transmembrane</keyword>
<feature type="transmembrane region" description="Helical" evidence="1">
    <location>
        <begin position="150"/>
        <end position="173"/>
    </location>
</feature>
<feature type="transmembrane region" description="Helical" evidence="1">
    <location>
        <begin position="314"/>
        <end position="337"/>
    </location>
</feature>
<protein>
    <submittedName>
        <fullName evidence="2">Transporter</fullName>
    </submittedName>
</protein>
<feature type="transmembrane region" description="Helical" evidence="1">
    <location>
        <begin position="378"/>
        <end position="398"/>
    </location>
</feature>
<evidence type="ECO:0000256" key="1">
    <source>
        <dbReference type="SAM" id="Phobius"/>
    </source>
</evidence>
<dbReference type="Proteomes" id="UP000034883">
    <property type="component" value="Chromosome"/>
</dbReference>